<proteinExistence type="predicted"/>
<reference evidence="2 3" key="1">
    <citation type="submission" date="2015-09" db="EMBL/GenBank/DDBJ databases">
        <authorList>
            <consortium name="Pathogen Informatics"/>
        </authorList>
    </citation>
    <scope>NUCLEOTIDE SEQUENCE [LARGE SCALE GENOMIC DNA]</scope>
    <source>
        <strain evidence="2 3">2789STDY5834970</strain>
    </source>
</reference>
<dbReference type="EMBL" id="CYXN01000036">
    <property type="protein sequence ID" value="CUN22563.1"/>
    <property type="molecule type" value="Genomic_DNA"/>
</dbReference>
<dbReference type="OrthoDB" id="1976126at2"/>
<keyword evidence="1" id="KW-0812">Transmembrane</keyword>
<dbReference type="AlphaFoldDB" id="A0A173V5L8"/>
<keyword evidence="1" id="KW-0472">Membrane</keyword>
<feature type="transmembrane region" description="Helical" evidence="1">
    <location>
        <begin position="9"/>
        <end position="29"/>
    </location>
</feature>
<organism evidence="2 3">
    <name type="scientific">Faecalibacterium prausnitzii</name>
    <dbReference type="NCBI Taxonomy" id="853"/>
    <lineage>
        <taxon>Bacteria</taxon>
        <taxon>Bacillati</taxon>
        <taxon>Bacillota</taxon>
        <taxon>Clostridia</taxon>
        <taxon>Eubacteriales</taxon>
        <taxon>Oscillospiraceae</taxon>
        <taxon>Faecalibacterium</taxon>
    </lineage>
</organism>
<sequence length="72" mass="7838">MKKETKKSILFYATSALLYMASLISFISGNDNSMAVVWLCLGSSFLCLGSTHLCLGLSRKKKGNDKTDASNK</sequence>
<keyword evidence="1" id="KW-1133">Transmembrane helix</keyword>
<feature type="transmembrane region" description="Helical" evidence="1">
    <location>
        <begin position="35"/>
        <end position="57"/>
    </location>
</feature>
<dbReference type="RefSeq" id="WP_081028493.1">
    <property type="nucleotide sequence ID" value="NZ_CYXN01000036.1"/>
</dbReference>
<accession>A0A173V5L8</accession>
<name>A0A173V5L8_9FIRM</name>
<evidence type="ECO:0000313" key="3">
    <source>
        <dbReference type="Proteomes" id="UP000095649"/>
    </source>
</evidence>
<evidence type="ECO:0000313" key="2">
    <source>
        <dbReference type="EMBL" id="CUN22563.1"/>
    </source>
</evidence>
<gene>
    <name evidence="2" type="ORF">ERS852582_02611</name>
</gene>
<protein>
    <submittedName>
        <fullName evidence="2">Uncharacterized protein</fullName>
    </submittedName>
</protein>
<dbReference type="Proteomes" id="UP000095649">
    <property type="component" value="Unassembled WGS sequence"/>
</dbReference>
<evidence type="ECO:0000256" key="1">
    <source>
        <dbReference type="SAM" id="Phobius"/>
    </source>
</evidence>